<gene>
    <name evidence="1" type="ORF">ARALYDRAFT_680283</name>
</gene>
<proteinExistence type="predicted"/>
<dbReference type="Gramene" id="Al_scaffold_0001_2606">
    <property type="protein sequence ID" value="Al_scaffold_0001_2606"/>
    <property type="gene ID" value="Al_scaffold_0001_2606"/>
</dbReference>
<dbReference type="Proteomes" id="UP000008694">
    <property type="component" value="Unassembled WGS sequence"/>
</dbReference>
<reference evidence="2" key="1">
    <citation type="journal article" date="2011" name="Nat. Genet.">
        <title>The Arabidopsis lyrata genome sequence and the basis of rapid genome size change.</title>
        <authorList>
            <person name="Hu T.T."/>
            <person name="Pattyn P."/>
            <person name="Bakker E.G."/>
            <person name="Cao J."/>
            <person name="Cheng J.-F."/>
            <person name="Clark R.M."/>
            <person name="Fahlgren N."/>
            <person name="Fawcett J.A."/>
            <person name="Grimwood J."/>
            <person name="Gundlach H."/>
            <person name="Haberer G."/>
            <person name="Hollister J.D."/>
            <person name="Ossowski S."/>
            <person name="Ottilar R.P."/>
            <person name="Salamov A.A."/>
            <person name="Schneeberger K."/>
            <person name="Spannagl M."/>
            <person name="Wang X."/>
            <person name="Yang L."/>
            <person name="Nasrallah M.E."/>
            <person name="Bergelson J."/>
            <person name="Carrington J.C."/>
            <person name="Gaut B.S."/>
            <person name="Schmutz J."/>
            <person name="Mayer K.F.X."/>
            <person name="Van de Peer Y."/>
            <person name="Grigoriev I.V."/>
            <person name="Nordborg M."/>
            <person name="Weigel D."/>
            <person name="Guo Y.-L."/>
        </authorList>
    </citation>
    <scope>NUCLEOTIDE SEQUENCE [LARGE SCALE GENOMIC DNA]</scope>
    <source>
        <strain evidence="2">cv. MN47</strain>
    </source>
</reference>
<keyword evidence="2" id="KW-1185">Reference proteome</keyword>
<organism evidence="2">
    <name type="scientific">Arabidopsis lyrata subsp. lyrata</name>
    <name type="common">Lyre-leaved rock-cress</name>
    <dbReference type="NCBI Taxonomy" id="81972"/>
    <lineage>
        <taxon>Eukaryota</taxon>
        <taxon>Viridiplantae</taxon>
        <taxon>Streptophyta</taxon>
        <taxon>Embryophyta</taxon>
        <taxon>Tracheophyta</taxon>
        <taxon>Spermatophyta</taxon>
        <taxon>Magnoliopsida</taxon>
        <taxon>eudicotyledons</taxon>
        <taxon>Gunneridae</taxon>
        <taxon>Pentapetalae</taxon>
        <taxon>rosids</taxon>
        <taxon>malvids</taxon>
        <taxon>Brassicales</taxon>
        <taxon>Brassicaceae</taxon>
        <taxon>Camelineae</taxon>
        <taxon>Arabidopsis</taxon>
    </lineage>
</organism>
<sequence>MGDDIIKSMVPRVYFSSRMNYAIHYHLVTSIITPKIIDKDVVIFHAVQARLRESLNREKGSKRKRKKKQVVPADVAVELKVEKEKREAAKKKEHKNKIHIF</sequence>
<name>D7KPP5_ARALL</name>
<dbReference type="EMBL" id="GL348713">
    <property type="protein sequence ID" value="EFH66895.1"/>
    <property type="molecule type" value="Genomic_DNA"/>
</dbReference>
<dbReference type="HOGENOM" id="CLU_2295524_0_0_1"/>
<evidence type="ECO:0000313" key="1">
    <source>
        <dbReference type="EMBL" id="EFH66895.1"/>
    </source>
</evidence>
<evidence type="ECO:0000313" key="2">
    <source>
        <dbReference type="Proteomes" id="UP000008694"/>
    </source>
</evidence>
<protein>
    <submittedName>
        <fullName evidence="1">Predicted protein</fullName>
    </submittedName>
</protein>
<accession>D7KPP5</accession>
<dbReference type="AlphaFoldDB" id="D7KPP5"/>